<dbReference type="OrthoDB" id="5835829at2759"/>
<dbReference type="InterPro" id="IPR050271">
    <property type="entry name" value="UDP-glycosyltransferase"/>
</dbReference>
<keyword evidence="7" id="KW-1185">Reference proteome</keyword>
<organism evidence="6 7">
    <name type="scientific">Desmophyllum pertusum</name>
    <dbReference type="NCBI Taxonomy" id="174260"/>
    <lineage>
        <taxon>Eukaryota</taxon>
        <taxon>Metazoa</taxon>
        <taxon>Cnidaria</taxon>
        <taxon>Anthozoa</taxon>
        <taxon>Hexacorallia</taxon>
        <taxon>Scleractinia</taxon>
        <taxon>Caryophylliina</taxon>
        <taxon>Caryophylliidae</taxon>
        <taxon>Desmophyllum</taxon>
    </lineage>
</organism>
<dbReference type="CDD" id="cd03784">
    <property type="entry name" value="GT1_Gtf-like"/>
    <property type="match status" value="1"/>
</dbReference>
<comment type="subcellular location">
    <subcellularLocation>
        <location evidence="5">Membrane</location>
        <topology evidence="5">Single-pass membrane protein</topology>
    </subcellularLocation>
</comment>
<dbReference type="EC" id="2.4.1.17" evidence="5"/>
<dbReference type="PANTHER" id="PTHR48043:SF145">
    <property type="entry name" value="FI06409P-RELATED"/>
    <property type="match status" value="1"/>
</dbReference>
<evidence type="ECO:0000256" key="4">
    <source>
        <dbReference type="RuleBase" id="RU003718"/>
    </source>
</evidence>
<accession>A0A9W9YDJ8</accession>
<dbReference type="InterPro" id="IPR002213">
    <property type="entry name" value="UDP_glucos_trans"/>
</dbReference>
<dbReference type="EMBL" id="MU827784">
    <property type="protein sequence ID" value="KAJ7334573.1"/>
    <property type="molecule type" value="Genomic_DNA"/>
</dbReference>
<evidence type="ECO:0000256" key="1">
    <source>
        <dbReference type="ARBA" id="ARBA00009995"/>
    </source>
</evidence>
<evidence type="ECO:0000256" key="5">
    <source>
        <dbReference type="RuleBase" id="RU362059"/>
    </source>
</evidence>
<reference evidence="6" key="1">
    <citation type="submission" date="2023-01" db="EMBL/GenBank/DDBJ databases">
        <title>Genome assembly of the deep-sea coral Lophelia pertusa.</title>
        <authorList>
            <person name="Herrera S."/>
            <person name="Cordes E."/>
        </authorList>
    </citation>
    <scope>NUCLEOTIDE SEQUENCE</scope>
    <source>
        <strain evidence="6">USNM1676648</strain>
        <tissue evidence="6">Polyp</tissue>
    </source>
</reference>
<dbReference type="PROSITE" id="PS00375">
    <property type="entry name" value="UDPGT"/>
    <property type="match status" value="1"/>
</dbReference>
<protein>
    <recommendedName>
        <fullName evidence="5">UDP-glucuronosyltransferase</fullName>
        <ecNumber evidence="5">2.4.1.17</ecNumber>
    </recommendedName>
</protein>
<dbReference type="AlphaFoldDB" id="A0A9W9YDJ8"/>
<evidence type="ECO:0000313" key="7">
    <source>
        <dbReference type="Proteomes" id="UP001163046"/>
    </source>
</evidence>
<dbReference type="GO" id="GO:0016020">
    <property type="term" value="C:membrane"/>
    <property type="evidence" value="ECO:0007669"/>
    <property type="project" value="UniProtKB-SubCell"/>
</dbReference>
<sequence length="448" mass="49716">MFGRSHYLVIAKVGEELSRRGHEVKIFVGDTETYALKSPLARPFNMSQTFKNALKQIGKQIGKPGAGIMAFMTHVATVQAFYCDDILGNNDVMKAVKHADLVVGDSLDMCGSLVADRFSLPYVTVFTNSLSTPTAHAFALPLSPAYVPQFQSTLTDKLNFVERIQNVYQWIVVYLTFHIGMAPPFKELKNRYNITPDRSLYETLVKVDLIIAQMGFFLEYPRPLLPNTRVVGPLLTSPSKPLPAELEEFMQSSGDNGVIVVAFGTALTNLNRDILAVMASAFAKFPQKFIWKLNEAESSAISVSDNIKAVPWMPQNDILGHPKTRLFIGHAGLNGILESIYHGVPMICSPFFGDQFDNAQAARDAGFAEVLHLGKATAEQLVSVINTVLTDPSYRESAVRISKSIKQLPRTPAQEAADWVEYTQAQGGLQYLRPRGLDLPFYQLYFLK</sequence>
<name>A0A9W9YDJ8_9CNID</name>
<dbReference type="InterPro" id="IPR035595">
    <property type="entry name" value="UDP_glycos_trans_CS"/>
</dbReference>
<dbReference type="GO" id="GO:0015020">
    <property type="term" value="F:glucuronosyltransferase activity"/>
    <property type="evidence" value="ECO:0007669"/>
    <property type="project" value="UniProtKB-EC"/>
</dbReference>
<dbReference type="SUPFAM" id="SSF53756">
    <property type="entry name" value="UDP-Glycosyltransferase/glycogen phosphorylase"/>
    <property type="match status" value="1"/>
</dbReference>
<dbReference type="FunFam" id="3.40.50.2000:FF:000021">
    <property type="entry name" value="UDP-glucuronosyltransferase"/>
    <property type="match status" value="1"/>
</dbReference>
<keyword evidence="2 4" id="KW-0328">Glycosyltransferase</keyword>
<dbReference type="Pfam" id="PF00201">
    <property type="entry name" value="UDPGT"/>
    <property type="match status" value="1"/>
</dbReference>
<evidence type="ECO:0000256" key="2">
    <source>
        <dbReference type="ARBA" id="ARBA00022676"/>
    </source>
</evidence>
<keyword evidence="3 4" id="KW-0808">Transferase</keyword>
<dbReference type="PANTHER" id="PTHR48043">
    <property type="entry name" value="EG:EG0003.4 PROTEIN-RELATED"/>
    <property type="match status" value="1"/>
</dbReference>
<comment type="caution">
    <text evidence="6">The sequence shown here is derived from an EMBL/GenBank/DDBJ whole genome shotgun (WGS) entry which is preliminary data.</text>
</comment>
<dbReference type="Proteomes" id="UP001163046">
    <property type="component" value="Unassembled WGS sequence"/>
</dbReference>
<evidence type="ECO:0000256" key="3">
    <source>
        <dbReference type="ARBA" id="ARBA00022679"/>
    </source>
</evidence>
<evidence type="ECO:0000313" key="6">
    <source>
        <dbReference type="EMBL" id="KAJ7334573.1"/>
    </source>
</evidence>
<gene>
    <name evidence="6" type="ORF">OS493_014897</name>
</gene>
<proteinExistence type="inferred from homology"/>
<dbReference type="Gene3D" id="3.40.50.2000">
    <property type="entry name" value="Glycogen Phosphorylase B"/>
    <property type="match status" value="2"/>
</dbReference>
<comment type="similarity">
    <text evidence="1 4">Belongs to the UDP-glycosyltransferase family.</text>
</comment>
<comment type="catalytic activity">
    <reaction evidence="5">
        <text>glucuronate acceptor + UDP-alpha-D-glucuronate = acceptor beta-D-glucuronoside + UDP + H(+)</text>
        <dbReference type="Rhea" id="RHEA:21032"/>
        <dbReference type="ChEBI" id="CHEBI:15378"/>
        <dbReference type="ChEBI" id="CHEBI:58052"/>
        <dbReference type="ChEBI" id="CHEBI:58223"/>
        <dbReference type="ChEBI" id="CHEBI:132367"/>
        <dbReference type="ChEBI" id="CHEBI:132368"/>
        <dbReference type="EC" id="2.4.1.17"/>
    </reaction>
</comment>